<dbReference type="GO" id="GO:0033596">
    <property type="term" value="C:TSC1-TSC2 complex"/>
    <property type="evidence" value="ECO:0007669"/>
    <property type="project" value="TreeGrafter"/>
</dbReference>
<reference evidence="2" key="1">
    <citation type="journal article" date="2021" name="Genome Biol. Evol.">
        <title>The assembled and annotated genome of the fairy-ring fungus Marasmius oreades.</title>
        <authorList>
            <person name="Hiltunen M."/>
            <person name="Ament-Velasquez S.L."/>
            <person name="Johannesson H."/>
        </authorList>
    </citation>
    <scope>NUCLEOTIDE SEQUENCE</scope>
    <source>
        <strain evidence="2">03SP1</strain>
    </source>
</reference>
<dbReference type="RefSeq" id="XP_043008844.1">
    <property type="nucleotide sequence ID" value="XM_043153560.1"/>
</dbReference>
<keyword evidence="1" id="KW-0175">Coiled coil</keyword>
<evidence type="ECO:0000256" key="1">
    <source>
        <dbReference type="SAM" id="Coils"/>
    </source>
</evidence>
<organism evidence="2 3">
    <name type="scientific">Marasmius oreades</name>
    <name type="common">fairy-ring Marasmius</name>
    <dbReference type="NCBI Taxonomy" id="181124"/>
    <lineage>
        <taxon>Eukaryota</taxon>
        <taxon>Fungi</taxon>
        <taxon>Dikarya</taxon>
        <taxon>Basidiomycota</taxon>
        <taxon>Agaricomycotina</taxon>
        <taxon>Agaricomycetes</taxon>
        <taxon>Agaricomycetidae</taxon>
        <taxon>Agaricales</taxon>
        <taxon>Marasmiineae</taxon>
        <taxon>Marasmiaceae</taxon>
        <taxon>Marasmius</taxon>
    </lineage>
</organism>
<name>A0A9P7UUK8_9AGAR</name>
<dbReference type="PANTHER" id="PTHR15154:SF2">
    <property type="entry name" value="HAMARTIN"/>
    <property type="match status" value="1"/>
</dbReference>
<dbReference type="Proteomes" id="UP001049176">
    <property type="component" value="Chromosome 5"/>
</dbReference>
<dbReference type="InterPro" id="IPR007483">
    <property type="entry name" value="Hamartin"/>
</dbReference>
<proteinExistence type="predicted"/>
<dbReference type="KEGG" id="more:E1B28_008733"/>
<evidence type="ECO:0000313" key="3">
    <source>
        <dbReference type="Proteomes" id="UP001049176"/>
    </source>
</evidence>
<dbReference type="OrthoDB" id="28737at2759"/>
<sequence length="836" mass="96662">MPEVSGMELAELSRQVRLVCESALSQADLLASADDFVESSLLSSDIETISSRLDQELQSVYVEVVDHSPSHVQLFLALLFHVKSLLSPSSIISSWFDLVLRPALRLPKLSTPAVQQARELVLFALSSDKLACQKKVVEFRRRVLDLYLLDAFNEVSDEDVLEWAELDGAEREKRAFWKSNLEEILLRLGESRPIELLNEINNHFIVPTSRLQLMIFVNMYISAPSFTPSTAAILVEHSLMENLIRSLLLDISTTACTIGLIVLTKLIPIFAVHTSSNLTAMIHHLFAVLARILCWQPRSISPLTQPGLSSTDSDSWEEEFKEMDTSSFCPRHELDWQPLDLAFDGPSSVPDCRRYFGFLYYLFPCNLLKFLRDPVHYFGDSKFKSPYQLDWSGVLNETRIRSLSGYLFRRHIIHPRLLWHDADGELTGRCFWAKYDVAQIATEATMLDIGNTSLAFRERLRQDTRKTPLDEVPQDVDRRHLLLLQNMVETTALPKFSLDIETLTSHWSSQQQNIDIEHMGVLEPSSSENGPVLPHIGRPVSDLQRQVLLLRNKLNFELWLARENVKHIGRLYQDHTVTQNAEVERQGLYNKLRNYRTQVVRLESELRENKEQMSSAKSKYMDWNSELQKKLRELRDEKKAWLAEAAELRSDSTKAADLFEAQGKLLSEANRDVFQLQTQKKETQHKIDRLHDYEKRIEQHLKMQSLWSEDFDRFNERSKELEIVKSQNKQLKLRLQSLEATHQGLERDNETYRRQIQALEHLSPPSPPRQHPFSEARKRQYTAFTEESYLALREQNSDLREEVEELRAMVEVLRGQVEGRQGLIVEPRTAPTSPLL</sequence>
<comment type="caution">
    <text evidence="2">The sequence shown here is derived from an EMBL/GenBank/DDBJ whole genome shotgun (WGS) entry which is preliminary data.</text>
</comment>
<dbReference type="GO" id="GO:0051726">
    <property type="term" value="P:regulation of cell cycle"/>
    <property type="evidence" value="ECO:0007669"/>
    <property type="project" value="TreeGrafter"/>
</dbReference>
<keyword evidence="3" id="KW-1185">Reference proteome</keyword>
<dbReference type="PANTHER" id="PTHR15154">
    <property type="entry name" value="HAMARTIN"/>
    <property type="match status" value="1"/>
</dbReference>
<feature type="coiled-coil region" evidence="1">
    <location>
        <begin position="789"/>
        <end position="816"/>
    </location>
</feature>
<feature type="coiled-coil region" evidence="1">
    <location>
        <begin position="721"/>
        <end position="762"/>
    </location>
</feature>
<dbReference type="GO" id="GO:0032007">
    <property type="term" value="P:negative regulation of TOR signaling"/>
    <property type="evidence" value="ECO:0007669"/>
    <property type="project" value="TreeGrafter"/>
</dbReference>
<protein>
    <recommendedName>
        <fullName evidence="4">Hamartin</fullName>
    </recommendedName>
</protein>
<dbReference type="EMBL" id="CM032185">
    <property type="protein sequence ID" value="KAG7092374.1"/>
    <property type="molecule type" value="Genomic_DNA"/>
</dbReference>
<gene>
    <name evidence="2" type="ORF">E1B28_008733</name>
</gene>
<evidence type="ECO:0000313" key="2">
    <source>
        <dbReference type="EMBL" id="KAG7092374.1"/>
    </source>
</evidence>
<accession>A0A9P7UUK8</accession>
<dbReference type="GeneID" id="66077809"/>
<dbReference type="AlphaFoldDB" id="A0A9P7UUK8"/>
<evidence type="ECO:0008006" key="4">
    <source>
        <dbReference type="Google" id="ProtNLM"/>
    </source>
</evidence>
<feature type="coiled-coil region" evidence="1">
    <location>
        <begin position="585"/>
        <end position="686"/>
    </location>
</feature>